<dbReference type="OrthoDB" id="5847896at2759"/>
<feature type="signal peptide" evidence="1">
    <location>
        <begin position="1"/>
        <end position="22"/>
    </location>
</feature>
<evidence type="ECO:0000256" key="1">
    <source>
        <dbReference type="SAM" id="SignalP"/>
    </source>
</evidence>
<gene>
    <name evidence="2" type="ORF">CAEBREN_31053</name>
</gene>
<name>G0MRT8_CAEBE</name>
<dbReference type="PANTHER" id="PTHR47920">
    <property type="entry name" value="PROTEIN CBG13378-RELATED"/>
    <property type="match status" value="1"/>
</dbReference>
<evidence type="ECO:0000313" key="2">
    <source>
        <dbReference type="EMBL" id="EGT42468.1"/>
    </source>
</evidence>
<protein>
    <recommendedName>
        <fullName evidence="4">CUB-like domain-containing protein</fullName>
    </recommendedName>
</protein>
<dbReference type="Proteomes" id="UP000008068">
    <property type="component" value="Unassembled WGS sequence"/>
</dbReference>
<feature type="chain" id="PRO_5003404528" description="CUB-like domain-containing protein" evidence="1">
    <location>
        <begin position="23"/>
        <end position="438"/>
    </location>
</feature>
<keyword evidence="1" id="KW-0732">Signal</keyword>
<reference evidence="3" key="1">
    <citation type="submission" date="2011-07" db="EMBL/GenBank/DDBJ databases">
        <authorList>
            <consortium name="Caenorhabditis brenneri Sequencing and Analysis Consortium"/>
            <person name="Wilson R.K."/>
        </authorList>
    </citation>
    <scope>NUCLEOTIDE SEQUENCE [LARGE SCALE GENOMIC DNA]</scope>
    <source>
        <strain evidence="3">PB2801</strain>
    </source>
</reference>
<dbReference type="STRING" id="135651.G0MRT8"/>
<dbReference type="AlphaFoldDB" id="G0MRT8"/>
<dbReference type="HOGENOM" id="CLU_022349_3_0_1"/>
<evidence type="ECO:0008006" key="4">
    <source>
        <dbReference type="Google" id="ProtNLM"/>
    </source>
</evidence>
<proteinExistence type="predicted"/>
<keyword evidence="3" id="KW-1185">Reference proteome</keyword>
<organism evidence="3">
    <name type="scientific">Caenorhabditis brenneri</name>
    <name type="common">Nematode worm</name>
    <dbReference type="NCBI Taxonomy" id="135651"/>
    <lineage>
        <taxon>Eukaryota</taxon>
        <taxon>Metazoa</taxon>
        <taxon>Ecdysozoa</taxon>
        <taxon>Nematoda</taxon>
        <taxon>Chromadorea</taxon>
        <taxon>Rhabditida</taxon>
        <taxon>Rhabditina</taxon>
        <taxon>Rhabditomorpha</taxon>
        <taxon>Rhabditoidea</taxon>
        <taxon>Rhabditidae</taxon>
        <taxon>Peloderinae</taxon>
        <taxon>Caenorhabditis</taxon>
    </lineage>
</organism>
<dbReference type="PANTHER" id="PTHR47920:SF1">
    <property type="entry name" value="CUB-LIKE DOMAIN-CONTAINING PROTEIN"/>
    <property type="match status" value="1"/>
</dbReference>
<dbReference type="InParanoid" id="G0MRT8"/>
<dbReference type="FunCoup" id="G0MRT8">
    <property type="interactions" value="2002"/>
</dbReference>
<accession>G0MRT8</accession>
<dbReference type="eggNOG" id="ENOG502TFJE">
    <property type="taxonomic scope" value="Eukaryota"/>
</dbReference>
<sequence length="438" mass="48160">MATTFKLSLLIFLVFFEKYTAAVNFNCPTQPISGQSGVFPSDVLDLTTFPSNYNCEFKSLQFPVGILQQKKLPTGSVMQLTITALQTFTFISPYNDNVVINTANIDNINLTDWSLQYIFVYDGPDVYSPFVGNLYDYVTSPTLMKSSGNATTLANFYGIGTLSYAIANDAKPLYTYDTYTFIAYNSKVTIPKDFSDGISNAYTFYNTMYDSVYLTDLDFGPNGMKVDVRPLTPSDEPKFYLEYVYGGPYKRSLPQMIPGRLFTMVTLGPELTFTLSNVSSTWQTPYNGRMGKVFSASLWRPGAFSGFNYTFESTDLMTFKFNFDSAIIHQAGEQVQCKVGRPGVDPVSVTFSHSVANPGVRVANGTYLTTSYLGDSPLSSAIISFEMYNADGTLPTTSVPGTTNSLGTTGAYETTTKVGSRSGFGMVGVFVVVVLRLL</sequence>
<evidence type="ECO:0000313" key="3">
    <source>
        <dbReference type="Proteomes" id="UP000008068"/>
    </source>
</evidence>
<dbReference type="EMBL" id="GL379809">
    <property type="protein sequence ID" value="EGT42468.1"/>
    <property type="molecule type" value="Genomic_DNA"/>
</dbReference>